<gene>
    <name evidence="2" type="ORF">SI7747_15018462</name>
    <name evidence="3" type="ORF">SI8410_15019898</name>
</gene>
<dbReference type="OrthoDB" id="1930494at2759"/>
<accession>A0A7I8JPF3</accession>
<dbReference type="EMBL" id="LR743602">
    <property type="protein sequence ID" value="CAA2632885.1"/>
    <property type="molecule type" value="Genomic_DNA"/>
</dbReference>
<evidence type="ECO:0000313" key="3">
    <source>
        <dbReference type="EMBL" id="CAA7409220.1"/>
    </source>
</evidence>
<reference evidence="2" key="1">
    <citation type="submission" date="2019-12" db="EMBL/GenBank/DDBJ databases">
        <authorList>
            <person name="Scholz U."/>
            <person name="Mascher M."/>
            <person name="Fiebig A."/>
        </authorList>
    </citation>
    <scope>NUCLEOTIDE SEQUENCE</scope>
</reference>
<dbReference type="AlphaFoldDB" id="A0A7I8JPF3"/>
<dbReference type="Pfam" id="PF07727">
    <property type="entry name" value="RVT_2"/>
    <property type="match status" value="1"/>
</dbReference>
<dbReference type="Proteomes" id="UP000663760">
    <property type="component" value="Chromosome 15"/>
</dbReference>
<evidence type="ECO:0000313" key="4">
    <source>
        <dbReference type="Proteomes" id="UP000663760"/>
    </source>
</evidence>
<proteinExistence type="predicted"/>
<sequence>MKDCLLSSDEHVTCAEASQKEAWRKAMRDEMEAIDRSQTWELVTTPASCRSIGLKWIFKLKKNAQGEVLGHKAGLVVKGYSQK</sequence>
<organism evidence="2">
    <name type="scientific">Spirodela intermedia</name>
    <name type="common">Intermediate duckweed</name>
    <dbReference type="NCBI Taxonomy" id="51605"/>
    <lineage>
        <taxon>Eukaryota</taxon>
        <taxon>Viridiplantae</taxon>
        <taxon>Streptophyta</taxon>
        <taxon>Embryophyta</taxon>
        <taxon>Tracheophyta</taxon>
        <taxon>Spermatophyta</taxon>
        <taxon>Magnoliopsida</taxon>
        <taxon>Liliopsida</taxon>
        <taxon>Araceae</taxon>
        <taxon>Lemnoideae</taxon>
        <taxon>Spirodela</taxon>
    </lineage>
</organism>
<evidence type="ECO:0000313" key="2">
    <source>
        <dbReference type="EMBL" id="CAA2632885.1"/>
    </source>
</evidence>
<protein>
    <recommendedName>
        <fullName evidence="1">Reverse transcriptase Ty1/copia-type domain-containing protein</fullName>
    </recommendedName>
</protein>
<keyword evidence="4" id="KW-1185">Reference proteome</keyword>
<evidence type="ECO:0000259" key="1">
    <source>
        <dbReference type="Pfam" id="PF07727"/>
    </source>
</evidence>
<dbReference type="InterPro" id="IPR013103">
    <property type="entry name" value="RVT_2"/>
</dbReference>
<feature type="domain" description="Reverse transcriptase Ty1/copia-type" evidence="1">
    <location>
        <begin position="38"/>
        <end position="82"/>
    </location>
</feature>
<name>A0A7I8JPF3_SPIIN</name>
<dbReference type="EMBL" id="LR746278">
    <property type="protein sequence ID" value="CAA7409220.1"/>
    <property type="molecule type" value="Genomic_DNA"/>
</dbReference>